<dbReference type="AlphaFoldDB" id="A0A433SHM4"/>
<organism evidence="2 3">
    <name type="scientific">Saezia sanguinis</name>
    <dbReference type="NCBI Taxonomy" id="1965230"/>
    <lineage>
        <taxon>Bacteria</taxon>
        <taxon>Pseudomonadati</taxon>
        <taxon>Pseudomonadota</taxon>
        <taxon>Betaproteobacteria</taxon>
        <taxon>Burkholderiales</taxon>
        <taxon>Saeziaceae</taxon>
        <taxon>Saezia</taxon>
    </lineage>
</organism>
<evidence type="ECO:0000313" key="2">
    <source>
        <dbReference type="EMBL" id="RUS68190.1"/>
    </source>
</evidence>
<feature type="chain" id="PRO_5019175159" evidence="1">
    <location>
        <begin position="22"/>
        <end position="134"/>
    </location>
</feature>
<dbReference type="Proteomes" id="UP000286947">
    <property type="component" value="Unassembled WGS sequence"/>
</dbReference>
<feature type="signal peptide" evidence="1">
    <location>
        <begin position="1"/>
        <end position="21"/>
    </location>
</feature>
<dbReference type="EMBL" id="PQSP01000001">
    <property type="protein sequence ID" value="RUS68190.1"/>
    <property type="molecule type" value="Genomic_DNA"/>
</dbReference>
<accession>A0A433SHM4</accession>
<gene>
    <name evidence="2" type="ORF">CUZ56_00677</name>
</gene>
<keyword evidence="3" id="KW-1185">Reference proteome</keyword>
<proteinExistence type="predicted"/>
<evidence type="ECO:0000256" key="1">
    <source>
        <dbReference type="SAM" id="SignalP"/>
    </source>
</evidence>
<sequence precursor="true">MHKKLLILFGFLLLCSSLSNAFVRYRGSIPTPIDISSLQAAFPDRVAAVWRLGRFNGTTSTVIRHYHNQKLDREDTTPRLSADQAVAVIQEIGLNMNNWELAGIPDGRYTRESIKRYSMQAFEQNAYRAIADIG</sequence>
<comment type="caution">
    <text evidence="2">The sequence shown here is derived from an EMBL/GenBank/DDBJ whole genome shotgun (WGS) entry which is preliminary data.</text>
</comment>
<protein>
    <submittedName>
        <fullName evidence="2">Uncharacterized protein</fullName>
    </submittedName>
</protein>
<reference evidence="2 3" key="1">
    <citation type="submission" date="2018-01" db="EMBL/GenBank/DDBJ databases">
        <title>Saezia sanguinis gen. nov., sp. nov., in the order Burkholderiales isolated from human blood.</title>
        <authorList>
            <person name="Medina-Pascual M.J."/>
            <person name="Valdezate S."/>
            <person name="Monzon S."/>
            <person name="Cuesta I."/>
            <person name="Carrasco G."/>
            <person name="Villalon P."/>
            <person name="Saez-Nieto J.A."/>
        </authorList>
    </citation>
    <scope>NUCLEOTIDE SEQUENCE [LARGE SCALE GENOMIC DNA]</scope>
    <source>
        <strain evidence="2 3">CNM695-12</strain>
    </source>
</reference>
<name>A0A433SHM4_9BURK</name>
<evidence type="ECO:0000313" key="3">
    <source>
        <dbReference type="Proteomes" id="UP000286947"/>
    </source>
</evidence>
<keyword evidence="1" id="KW-0732">Signal</keyword>